<dbReference type="AlphaFoldDB" id="A0A915D384"/>
<evidence type="ECO:0000313" key="2">
    <source>
        <dbReference type="Proteomes" id="UP000887574"/>
    </source>
</evidence>
<feature type="region of interest" description="Disordered" evidence="1">
    <location>
        <begin position="1"/>
        <end position="98"/>
    </location>
</feature>
<proteinExistence type="predicted"/>
<feature type="compositionally biased region" description="Low complexity" evidence="1">
    <location>
        <begin position="62"/>
        <end position="80"/>
    </location>
</feature>
<keyword evidence="2" id="KW-1185">Reference proteome</keyword>
<protein>
    <submittedName>
        <fullName evidence="3">Uncharacterized protein</fullName>
    </submittedName>
</protein>
<sequence length="98" mass="11157">MYGQRQEERQRKIESSRAISVALDVKPGMNRKPFPPSRRSRRSPSSSSEHRRRHRQERGHSSGRSSQSSTSSVRSSRSCSPLNELDGGGPRNMQLHEQ</sequence>
<evidence type="ECO:0000313" key="3">
    <source>
        <dbReference type="WBParaSite" id="jg14949"/>
    </source>
</evidence>
<organism evidence="2 3">
    <name type="scientific">Ditylenchus dipsaci</name>
    <dbReference type="NCBI Taxonomy" id="166011"/>
    <lineage>
        <taxon>Eukaryota</taxon>
        <taxon>Metazoa</taxon>
        <taxon>Ecdysozoa</taxon>
        <taxon>Nematoda</taxon>
        <taxon>Chromadorea</taxon>
        <taxon>Rhabditida</taxon>
        <taxon>Tylenchina</taxon>
        <taxon>Tylenchomorpha</taxon>
        <taxon>Sphaerularioidea</taxon>
        <taxon>Anguinidae</taxon>
        <taxon>Anguininae</taxon>
        <taxon>Ditylenchus</taxon>
    </lineage>
</organism>
<evidence type="ECO:0000256" key="1">
    <source>
        <dbReference type="SAM" id="MobiDB-lite"/>
    </source>
</evidence>
<dbReference type="Proteomes" id="UP000887574">
    <property type="component" value="Unplaced"/>
</dbReference>
<accession>A0A915D384</accession>
<feature type="compositionally biased region" description="Basic and acidic residues" evidence="1">
    <location>
        <begin position="1"/>
        <end position="15"/>
    </location>
</feature>
<reference evidence="3" key="1">
    <citation type="submission" date="2022-11" db="UniProtKB">
        <authorList>
            <consortium name="WormBaseParasite"/>
        </authorList>
    </citation>
    <scope>IDENTIFICATION</scope>
</reference>
<name>A0A915D384_9BILA</name>
<dbReference type="WBParaSite" id="jg14949">
    <property type="protein sequence ID" value="jg14949"/>
    <property type="gene ID" value="jg14949"/>
</dbReference>